<evidence type="ECO:0000256" key="1">
    <source>
        <dbReference type="SAM" id="Phobius"/>
    </source>
</evidence>
<feature type="transmembrane region" description="Helical" evidence="1">
    <location>
        <begin position="139"/>
        <end position="157"/>
    </location>
</feature>
<keyword evidence="1" id="KW-1133">Transmembrane helix</keyword>
<name>A0A3A9VS33_9ACTN</name>
<sequence>MGAVGSRVGQARVAAGTGMVLVLVSAALFVVVSAALADKRAYEGASACRGDVASDACTTTATGTVRDTEHDPHGRGVRHWLHLAEQGSVRMIGAEPVLNAVRPGDEVALTYWRGEIRRVGFGDAEQETWASPVDDWRRPLAFGLILLPLGLAALGLGRWRRHRWLVIAGVLTGAVVSSVGFVAGMEASDVPNALLVTAASAPPAAVLGAAYAWWWGRRMKAAADVSGIVAVPPEGKRCVRATVRGDVPYSVDGFDTLVVGDGRPAATPDPEGRVARRALPETLTVLRVRAFEPDDPEGWMRAYRHDGVVIECRDGDRPVLVATRRRDAPLVLGALKEAPMSTTSR</sequence>
<feature type="transmembrane region" description="Helical" evidence="1">
    <location>
        <begin position="12"/>
        <end position="36"/>
    </location>
</feature>
<evidence type="ECO:0000313" key="5">
    <source>
        <dbReference type="Proteomes" id="UP000275024"/>
    </source>
</evidence>
<evidence type="ECO:0000313" key="4">
    <source>
        <dbReference type="Proteomes" id="UP000268652"/>
    </source>
</evidence>
<dbReference type="OrthoDB" id="4332110at2"/>
<evidence type="ECO:0000313" key="2">
    <source>
        <dbReference type="EMBL" id="RKN03891.1"/>
    </source>
</evidence>
<proteinExistence type="predicted"/>
<accession>A0A3A9VS33</accession>
<dbReference type="Proteomes" id="UP000275024">
    <property type="component" value="Unassembled WGS sequence"/>
</dbReference>
<dbReference type="AlphaFoldDB" id="A0A3A9VS33"/>
<feature type="transmembrane region" description="Helical" evidence="1">
    <location>
        <begin position="190"/>
        <end position="214"/>
    </location>
</feature>
<dbReference type="EMBL" id="RBDY01000041">
    <property type="protein sequence ID" value="RKN14169.1"/>
    <property type="molecule type" value="Genomic_DNA"/>
</dbReference>
<keyword evidence="1" id="KW-0472">Membrane</keyword>
<keyword evidence="4" id="KW-1185">Reference proteome</keyword>
<evidence type="ECO:0000313" key="3">
    <source>
        <dbReference type="EMBL" id="RKN14169.1"/>
    </source>
</evidence>
<organism evidence="2 5">
    <name type="scientific">Streptomyces radicis</name>
    <dbReference type="NCBI Taxonomy" id="1750517"/>
    <lineage>
        <taxon>Bacteria</taxon>
        <taxon>Bacillati</taxon>
        <taxon>Actinomycetota</taxon>
        <taxon>Actinomycetes</taxon>
        <taxon>Kitasatosporales</taxon>
        <taxon>Streptomycetaceae</taxon>
        <taxon>Streptomyces</taxon>
    </lineage>
</organism>
<feature type="transmembrane region" description="Helical" evidence="1">
    <location>
        <begin position="164"/>
        <end position="184"/>
    </location>
</feature>
<dbReference type="EMBL" id="RBDX01000042">
    <property type="protein sequence ID" value="RKN03891.1"/>
    <property type="molecule type" value="Genomic_DNA"/>
</dbReference>
<keyword evidence="1" id="KW-0812">Transmembrane</keyword>
<dbReference type="Proteomes" id="UP000268652">
    <property type="component" value="Unassembled WGS sequence"/>
</dbReference>
<protein>
    <submittedName>
        <fullName evidence="2">Uncharacterized protein</fullName>
    </submittedName>
</protein>
<comment type="caution">
    <text evidence="2">The sequence shown here is derived from an EMBL/GenBank/DDBJ whole genome shotgun (WGS) entry which is preliminary data.</text>
</comment>
<gene>
    <name evidence="3" type="ORF">D7318_30050</name>
    <name evidence="2" type="ORF">D7319_30035</name>
</gene>
<reference evidence="4 5" key="1">
    <citation type="submission" date="2018-09" db="EMBL/GenBank/DDBJ databases">
        <title>Streptomyces sp. nov. DS1-2, an endophytic actinomycete isolated from roots of Dendrobium scabrilingue.</title>
        <authorList>
            <person name="Kuncharoen N."/>
            <person name="Kudo T."/>
            <person name="Ohkuma M."/>
            <person name="Yuki M."/>
            <person name="Tanasupawat S."/>
        </authorList>
    </citation>
    <scope>NUCLEOTIDE SEQUENCE [LARGE SCALE GENOMIC DNA]</scope>
    <source>
        <strain evidence="2 5">AZ1-7</strain>
        <strain evidence="3 4">DS1-2</strain>
    </source>
</reference>